<reference evidence="25 26" key="1">
    <citation type="submission" date="2020-02" db="EMBL/GenBank/DDBJ databases">
        <title>A chromosome-scale genome assembly of the black bullhead catfish (Ameiurus melas).</title>
        <authorList>
            <person name="Wen M."/>
            <person name="Zham M."/>
            <person name="Cabau C."/>
            <person name="Klopp C."/>
            <person name="Donnadieu C."/>
            <person name="Roques C."/>
            <person name="Bouchez O."/>
            <person name="Lampietro C."/>
            <person name="Jouanno E."/>
            <person name="Herpin A."/>
            <person name="Louis A."/>
            <person name="Berthelot C."/>
            <person name="Parey E."/>
            <person name="Roest-Crollius H."/>
            <person name="Braasch I."/>
            <person name="Postlethwait J."/>
            <person name="Robinson-Rechavi M."/>
            <person name="Echchiki A."/>
            <person name="Begum T."/>
            <person name="Montfort J."/>
            <person name="Schartl M."/>
            <person name="Bobe J."/>
            <person name="Guiguen Y."/>
        </authorList>
    </citation>
    <scope>NUCLEOTIDE SEQUENCE [LARGE SCALE GENOMIC DNA]</scope>
    <source>
        <strain evidence="25">M_S1</strain>
        <tissue evidence="25">Blood</tissue>
    </source>
</reference>
<dbReference type="InterPro" id="IPR027267">
    <property type="entry name" value="AH/BAR_dom_sf"/>
</dbReference>
<evidence type="ECO:0000313" key="26">
    <source>
        <dbReference type="Proteomes" id="UP000593565"/>
    </source>
</evidence>
<dbReference type="EMBL" id="JAAGNN010000011">
    <property type="protein sequence ID" value="KAF4083604.1"/>
    <property type="molecule type" value="Genomic_DNA"/>
</dbReference>
<feature type="region of interest" description="Disordered" evidence="22">
    <location>
        <begin position="271"/>
        <end position="326"/>
    </location>
</feature>
<dbReference type="AlphaFoldDB" id="A0A7J6AL45"/>
<evidence type="ECO:0000256" key="1">
    <source>
        <dbReference type="ARBA" id="ARBA00004123"/>
    </source>
</evidence>
<keyword evidence="5" id="KW-0217">Developmental protein</keyword>
<dbReference type="FunFam" id="2.30.30.40:FF:000029">
    <property type="entry name" value="myc box-dependent-interacting protein 1 isoform X2"/>
    <property type="match status" value="1"/>
</dbReference>
<name>A0A7J6AL45_AMEME</name>
<evidence type="ECO:0000256" key="14">
    <source>
        <dbReference type="ARBA" id="ARBA00023136"/>
    </source>
</evidence>
<evidence type="ECO:0000256" key="15">
    <source>
        <dbReference type="ARBA" id="ARBA00023242"/>
    </source>
</evidence>
<keyword evidence="14" id="KW-0472">Membrane</keyword>
<dbReference type="SUPFAM" id="SSF50044">
    <property type="entry name" value="SH3-domain"/>
    <property type="match status" value="1"/>
</dbReference>
<keyword evidence="11" id="KW-0221">Differentiation</keyword>
<dbReference type="PROSITE" id="PS50002">
    <property type="entry name" value="SH3"/>
    <property type="match status" value="1"/>
</dbReference>
<evidence type="ECO:0000256" key="9">
    <source>
        <dbReference type="ARBA" id="ARBA00022583"/>
    </source>
</evidence>
<dbReference type="GO" id="GO:0030315">
    <property type="term" value="C:T-tubule"/>
    <property type="evidence" value="ECO:0007669"/>
    <property type="project" value="UniProtKB-SubCell"/>
</dbReference>
<comment type="caution">
    <text evidence="25">The sequence shown here is derived from an EMBL/GenBank/DDBJ whole genome shotgun (WGS) entry which is preliminary data.</text>
</comment>
<dbReference type="PANTHER" id="PTHR46514:SF7">
    <property type="entry name" value="BRIDGING INTEGRATOR 1B"/>
    <property type="match status" value="1"/>
</dbReference>
<keyword evidence="4 21" id="KW-0728">SH3 domain</keyword>
<dbReference type="GO" id="GO:0051649">
    <property type="term" value="P:establishment of localization in cell"/>
    <property type="evidence" value="ECO:0007669"/>
    <property type="project" value="UniProtKB-ARBA"/>
</dbReference>
<evidence type="ECO:0000259" key="24">
    <source>
        <dbReference type="PROSITE" id="PS51021"/>
    </source>
</evidence>
<keyword evidence="26" id="KW-1185">Reference proteome</keyword>
<evidence type="ECO:0000256" key="12">
    <source>
        <dbReference type="ARBA" id="ARBA00022990"/>
    </source>
</evidence>
<keyword evidence="10" id="KW-0967">Endosome</keyword>
<evidence type="ECO:0000256" key="8">
    <source>
        <dbReference type="ARBA" id="ARBA00022553"/>
    </source>
</evidence>
<dbReference type="GO" id="GO:0008021">
    <property type="term" value="C:synaptic vesicle"/>
    <property type="evidence" value="ECO:0007669"/>
    <property type="project" value="TreeGrafter"/>
</dbReference>
<proteinExistence type="predicted"/>
<dbReference type="FunFam" id="1.20.1270.60:FF:000013">
    <property type="entry name" value="Amphiphysin isoform 2"/>
    <property type="match status" value="1"/>
</dbReference>
<keyword evidence="15" id="KW-0539">Nucleus</keyword>
<comment type="subcellular location">
    <subcellularLocation>
        <location evidence="16">Cell membrane</location>
        <location evidence="16">Sarcolemma</location>
        <location evidence="16">T-tubule</location>
    </subcellularLocation>
    <subcellularLocation>
        <location evidence="3">Cytoplasm</location>
    </subcellularLocation>
    <subcellularLocation>
        <location evidence="2">Endosome</location>
    </subcellularLocation>
    <subcellularLocation>
        <location evidence="1">Nucleus</location>
    </subcellularLocation>
</comment>
<evidence type="ECO:0000256" key="13">
    <source>
        <dbReference type="ARBA" id="ARBA00023054"/>
    </source>
</evidence>
<dbReference type="InterPro" id="IPR003005">
    <property type="entry name" value="Amphiphysin"/>
</dbReference>
<accession>A0A7J6AL45</accession>
<keyword evidence="7" id="KW-0963">Cytoplasm</keyword>
<keyword evidence="13" id="KW-0175">Coiled coil</keyword>
<evidence type="ECO:0000256" key="5">
    <source>
        <dbReference type="ARBA" id="ARBA00022473"/>
    </source>
</evidence>
<dbReference type="PROSITE" id="PS51021">
    <property type="entry name" value="BAR"/>
    <property type="match status" value="1"/>
</dbReference>
<keyword evidence="12" id="KW-0007">Acetylation</keyword>
<evidence type="ECO:0000256" key="4">
    <source>
        <dbReference type="ARBA" id="ARBA00022443"/>
    </source>
</evidence>
<dbReference type="SMART" id="SM00721">
    <property type="entry name" value="BAR"/>
    <property type="match status" value="1"/>
</dbReference>
<evidence type="ECO:0000259" key="23">
    <source>
        <dbReference type="PROSITE" id="PS50002"/>
    </source>
</evidence>
<dbReference type="GO" id="GO:0005768">
    <property type="term" value="C:endosome"/>
    <property type="evidence" value="ECO:0007669"/>
    <property type="project" value="UniProtKB-SubCell"/>
</dbReference>
<dbReference type="SUPFAM" id="SSF103657">
    <property type="entry name" value="BAR/IMD domain-like"/>
    <property type="match status" value="1"/>
</dbReference>
<keyword evidence="9" id="KW-0254">Endocytosis</keyword>
<keyword evidence="6" id="KW-1003">Cell membrane</keyword>
<evidence type="ECO:0000256" key="16">
    <source>
        <dbReference type="ARBA" id="ARBA00024012"/>
    </source>
</evidence>
<dbReference type="PRINTS" id="PR01251">
    <property type="entry name" value="AMPHIPHYSIN"/>
</dbReference>
<dbReference type="SMART" id="SM00326">
    <property type="entry name" value="SH3"/>
    <property type="match status" value="1"/>
</dbReference>
<evidence type="ECO:0000256" key="22">
    <source>
        <dbReference type="SAM" id="MobiDB-lite"/>
    </source>
</evidence>
<dbReference type="PANTHER" id="PTHR46514">
    <property type="entry name" value="AMPHIPHYSIN"/>
    <property type="match status" value="1"/>
</dbReference>
<keyword evidence="8" id="KW-0597">Phosphoprotein</keyword>
<protein>
    <recommendedName>
        <fullName evidence="17">Myc box-dependent-interacting protein 1</fullName>
    </recommendedName>
    <alternativeName>
        <fullName evidence="18">Amphiphysin II</fullName>
    </alternativeName>
    <alternativeName>
        <fullName evidence="20">Amphiphysin-like protein</fullName>
    </alternativeName>
    <alternativeName>
        <fullName evidence="19">Bridging integrator 1</fullName>
    </alternativeName>
</protein>
<feature type="domain" description="BAR" evidence="24">
    <location>
        <begin position="28"/>
        <end position="275"/>
    </location>
</feature>
<dbReference type="Gene3D" id="1.20.1270.60">
    <property type="entry name" value="Arfaptin homology (AH) domain/BAR domain"/>
    <property type="match status" value="1"/>
</dbReference>
<dbReference type="GO" id="GO:0030424">
    <property type="term" value="C:axon"/>
    <property type="evidence" value="ECO:0007669"/>
    <property type="project" value="UniProtKB-ARBA"/>
</dbReference>
<dbReference type="GO" id="GO:0030154">
    <property type="term" value="P:cell differentiation"/>
    <property type="evidence" value="ECO:0007669"/>
    <property type="project" value="UniProtKB-KW"/>
</dbReference>
<dbReference type="InterPro" id="IPR001452">
    <property type="entry name" value="SH3_domain"/>
</dbReference>
<dbReference type="InterPro" id="IPR036028">
    <property type="entry name" value="SH3-like_dom_sf"/>
</dbReference>
<dbReference type="Pfam" id="PF03114">
    <property type="entry name" value="BAR"/>
    <property type="match status" value="1"/>
</dbReference>
<evidence type="ECO:0000256" key="7">
    <source>
        <dbReference type="ARBA" id="ARBA00022490"/>
    </source>
</evidence>
<evidence type="ECO:0000256" key="19">
    <source>
        <dbReference type="ARBA" id="ARBA00080400"/>
    </source>
</evidence>
<evidence type="ECO:0000256" key="21">
    <source>
        <dbReference type="PROSITE-ProRule" id="PRU00192"/>
    </source>
</evidence>
<organism evidence="25 26">
    <name type="scientific">Ameiurus melas</name>
    <name type="common">Black bullhead</name>
    <name type="synonym">Silurus melas</name>
    <dbReference type="NCBI Taxonomy" id="219545"/>
    <lineage>
        <taxon>Eukaryota</taxon>
        <taxon>Metazoa</taxon>
        <taxon>Chordata</taxon>
        <taxon>Craniata</taxon>
        <taxon>Vertebrata</taxon>
        <taxon>Euteleostomi</taxon>
        <taxon>Actinopterygii</taxon>
        <taxon>Neopterygii</taxon>
        <taxon>Teleostei</taxon>
        <taxon>Ostariophysi</taxon>
        <taxon>Siluriformes</taxon>
        <taxon>Ictaluridae</taxon>
        <taxon>Ameiurus</taxon>
    </lineage>
</organism>
<dbReference type="GO" id="GO:0048156">
    <property type="term" value="F:tau protein binding"/>
    <property type="evidence" value="ECO:0007669"/>
    <property type="project" value="TreeGrafter"/>
</dbReference>
<evidence type="ECO:0000256" key="6">
    <source>
        <dbReference type="ARBA" id="ARBA00022475"/>
    </source>
</evidence>
<feature type="domain" description="SH3" evidence="23">
    <location>
        <begin position="327"/>
        <end position="398"/>
    </location>
</feature>
<evidence type="ECO:0000256" key="11">
    <source>
        <dbReference type="ARBA" id="ARBA00022782"/>
    </source>
</evidence>
<dbReference type="GO" id="GO:0005543">
    <property type="term" value="F:phospholipid binding"/>
    <property type="evidence" value="ECO:0007669"/>
    <property type="project" value="TreeGrafter"/>
</dbReference>
<evidence type="ECO:0000256" key="20">
    <source>
        <dbReference type="ARBA" id="ARBA00082834"/>
    </source>
</evidence>
<dbReference type="GO" id="GO:0006897">
    <property type="term" value="P:endocytosis"/>
    <property type="evidence" value="ECO:0007669"/>
    <property type="project" value="UniProtKB-KW"/>
</dbReference>
<dbReference type="Gene3D" id="2.30.30.40">
    <property type="entry name" value="SH3 Domains"/>
    <property type="match status" value="1"/>
</dbReference>
<evidence type="ECO:0000256" key="3">
    <source>
        <dbReference type="ARBA" id="ARBA00004496"/>
    </source>
</evidence>
<evidence type="ECO:0000256" key="10">
    <source>
        <dbReference type="ARBA" id="ARBA00022753"/>
    </source>
</evidence>
<dbReference type="InterPro" id="IPR004148">
    <property type="entry name" value="BAR_dom"/>
</dbReference>
<evidence type="ECO:0000256" key="17">
    <source>
        <dbReference type="ARBA" id="ARBA00069394"/>
    </source>
</evidence>
<evidence type="ECO:0000256" key="2">
    <source>
        <dbReference type="ARBA" id="ARBA00004177"/>
    </source>
</evidence>
<dbReference type="GO" id="GO:0005634">
    <property type="term" value="C:nucleus"/>
    <property type="evidence" value="ECO:0007669"/>
    <property type="project" value="UniProtKB-SubCell"/>
</dbReference>
<dbReference type="Proteomes" id="UP000593565">
    <property type="component" value="Unassembled WGS sequence"/>
</dbReference>
<sequence length="398" mass="44646">MAEISKGVNAGKLASNVQKRINRAQEKMMQKLGKADETKDTAFEEGVANFSKQMAEGTKLQRDLKAYLEAIKTMHECSKHLQGCLADMNESDWFGKEEMDIITEDTDVLWGDFHQKLVDSALISVDAYMAQFPEIKARIAKRERKLVDFDSARHHFASVQKSKKKDEAKIAKGLTLMEKSAPGWAQGIISAHQIAQTNLTRCQAEEELGKAQKVFEEMNYDLQEELPSLWNSRVGFYVTTFQSIARLEEEFHRELGKLNHNLCDSMTKLAEQRQTKNATSKATEKSEVAANHNVTAEAGSDMTKPASKTHADTSVTNGGSNVEPPPEVMYKVKVIHDYAATDGDELDLKAGDIVLVMPFVSPDEQDEGWLLGVKETHWLQNKDFTAKGVFPENFTKRL</sequence>
<gene>
    <name evidence="25" type="ORF">AMELA_G00143950</name>
</gene>
<dbReference type="Pfam" id="PF07653">
    <property type="entry name" value="SH3_2"/>
    <property type="match status" value="1"/>
</dbReference>
<evidence type="ECO:0000256" key="18">
    <source>
        <dbReference type="ARBA" id="ARBA00077838"/>
    </source>
</evidence>
<evidence type="ECO:0000313" key="25">
    <source>
        <dbReference type="EMBL" id="KAF4083604.1"/>
    </source>
</evidence>